<evidence type="ECO:0000313" key="2">
    <source>
        <dbReference type="Proteomes" id="UP000789508"/>
    </source>
</evidence>
<name>A0A9N8WJ49_9GLOM</name>
<comment type="caution">
    <text evidence="1">The sequence shown here is derived from an EMBL/GenBank/DDBJ whole genome shotgun (WGS) entry which is preliminary data.</text>
</comment>
<accession>A0A9N8WJ49</accession>
<dbReference type="AlphaFoldDB" id="A0A9N8WJ49"/>
<dbReference type="Proteomes" id="UP000789508">
    <property type="component" value="Unassembled WGS sequence"/>
</dbReference>
<organism evidence="1 2">
    <name type="scientific">Ambispora leptoticha</name>
    <dbReference type="NCBI Taxonomy" id="144679"/>
    <lineage>
        <taxon>Eukaryota</taxon>
        <taxon>Fungi</taxon>
        <taxon>Fungi incertae sedis</taxon>
        <taxon>Mucoromycota</taxon>
        <taxon>Glomeromycotina</taxon>
        <taxon>Glomeromycetes</taxon>
        <taxon>Archaeosporales</taxon>
        <taxon>Ambisporaceae</taxon>
        <taxon>Ambispora</taxon>
    </lineage>
</organism>
<dbReference type="EMBL" id="CAJVPS010000502">
    <property type="protein sequence ID" value="CAG8490857.1"/>
    <property type="molecule type" value="Genomic_DNA"/>
</dbReference>
<gene>
    <name evidence="1" type="ORF">ALEPTO_LOCUS2975</name>
</gene>
<sequence length="80" mass="9292">MHIKVGDVFTLYTTNCLGYWYKYTLALNIIANKYNKSILDRNLSSEKALQIRLLLPLFCVSRADEILIPIPPVLYKKFPD</sequence>
<protein>
    <submittedName>
        <fullName evidence="1">5871_t:CDS:1</fullName>
    </submittedName>
</protein>
<keyword evidence="2" id="KW-1185">Reference proteome</keyword>
<evidence type="ECO:0000313" key="1">
    <source>
        <dbReference type="EMBL" id="CAG8490857.1"/>
    </source>
</evidence>
<proteinExistence type="predicted"/>
<reference evidence="1" key="1">
    <citation type="submission" date="2021-06" db="EMBL/GenBank/DDBJ databases">
        <authorList>
            <person name="Kallberg Y."/>
            <person name="Tangrot J."/>
            <person name="Rosling A."/>
        </authorList>
    </citation>
    <scope>NUCLEOTIDE SEQUENCE</scope>
    <source>
        <strain evidence="1">FL130A</strain>
    </source>
</reference>